<dbReference type="Proteomes" id="UP000297714">
    <property type="component" value="Unassembled WGS sequence"/>
</dbReference>
<sequence>MYDVTCVAKRYFPVKLTTEDDGGEIHSTVVEVEPPRIKTMRELVDVALRSTTAIEKNTVTENVVAELRDSIKKLLSKNKAKYRVPDEYVEAMDLDQMNGLLNAFFDWMGKVKAEKN</sequence>
<name>A0A4Z0YC18_9FIRM</name>
<dbReference type="RefSeq" id="WP_135661175.1">
    <property type="nucleotide sequence ID" value="NZ_SRMQ01000019.1"/>
</dbReference>
<dbReference type="AlphaFoldDB" id="A0A4Z0YC18"/>
<proteinExistence type="predicted"/>
<evidence type="ECO:0000313" key="2">
    <source>
        <dbReference type="Proteomes" id="UP000297714"/>
    </source>
</evidence>
<dbReference type="OrthoDB" id="1739576at2"/>
<reference evidence="1 2" key="1">
    <citation type="submission" date="2019-04" db="EMBL/GenBank/DDBJ databases">
        <authorList>
            <person name="Poehlein A."/>
            <person name="Bengelsdorf F.R."/>
            <person name="Duerre P."/>
            <person name="Daniel R."/>
        </authorList>
    </citation>
    <scope>NUCLEOTIDE SEQUENCE [LARGE SCALE GENOMIC DNA]</scope>
    <source>
        <strain evidence="1 2">BS-1</strain>
    </source>
</reference>
<organism evidence="1 2">
    <name type="scientific">Caproiciproducens galactitolivorans</name>
    <dbReference type="NCBI Taxonomy" id="642589"/>
    <lineage>
        <taxon>Bacteria</taxon>
        <taxon>Bacillati</taxon>
        <taxon>Bacillota</taxon>
        <taxon>Clostridia</taxon>
        <taxon>Eubacteriales</taxon>
        <taxon>Acutalibacteraceae</taxon>
        <taxon>Caproiciproducens</taxon>
    </lineage>
</organism>
<accession>A0A4Z0YC18</accession>
<gene>
    <name evidence="1" type="ORF">CAGA_24850</name>
</gene>
<evidence type="ECO:0000313" key="1">
    <source>
        <dbReference type="EMBL" id="TGJ75386.1"/>
    </source>
</evidence>
<protein>
    <submittedName>
        <fullName evidence="1">Uncharacterized protein</fullName>
    </submittedName>
</protein>
<comment type="caution">
    <text evidence="1">The sequence shown here is derived from an EMBL/GenBank/DDBJ whole genome shotgun (WGS) entry which is preliminary data.</text>
</comment>
<dbReference type="EMBL" id="SRMQ01000019">
    <property type="protein sequence ID" value="TGJ75386.1"/>
    <property type="molecule type" value="Genomic_DNA"/>
</dbReference>
<keyword evidence="2" id="KW-1185">Reference proteome</keyword>